<dbReference type="InterPro" id="IPR036603">
    <property type="entry name" value="RBP11-like"/>
</dbReference>
<dbReference type="AlphaFoldDB" id="X1JNJ2"/>
<feature type="non-terminal residue" evidence="4">
    <location>
        <position position="1"/>
    </location>
</feature>
<dbReference type="Gene3D" id="2.170.120.12">
    <property type="entry name" value="DNA-directed RNA polymerase, insert domain"/>
    <property type="match status" value="1"/>
</dbReference>
<dbReference type="InterPro" id="IPR050518">
    <property type="entry name" value="Rpo3/RPB3_RNA_Pol_subunit"/>
</dbReference>
<proteinExistence type="predicted"/>
<keyword evidence="2" id="KW-0804">Transcription</keyword>
<dbReference type="Pfam" id="PF01193">
    <property type="entry name" value="RNA_pol_L"/>
    <property type="match status" value="1"/>
</dbReference>
<accession>X1JNJ2</accession>
<keyword evidence="1" id="KW-0240">DNA-directed RNA polymerase</keyword>
<evidence type="ECO:0000313" key="4">
    <source>
        <dbReference type="EMBL" id="GAH71363.1"/>
    </source>
</evidence>
<evidence type="ECO:0000256" key="2">
    <source>
        <dbReference type="ARBA" id="ARBA00023163"/>
    </source>
</evidence>
<dbReference type="GO" id="GO:0046983">
    <property type="term" value="F:protein dimerization activity"/>
    <property type="evidence" value="ECO:0007669"/>
    <property type="project" value="InterPro"/>
</dbReference>
<dbReference type="InterPro" id="IPR036643">
    <property type="entry name" value="RNApol_insert_sf"/>
</dbReference>
<dbReference type="InterPro" id="IPR017900">
    <property type="entry name" value="4Fe4S_Fe_S_CS"/>
</dbReference>
<dbReference type="NCBIfam" id="NF001988">
    <property type="entry name" value="PRK00783.1"/>
    <property type="match status" value="1"/>
</dbReference>
<dbReference type="PANTHER" id="PTHR11800">
    <property type="entry name" value="DNA-DIRECTED RNA POLYMERASE"/>
    <property type="match status" value="1"/>
</dbReference>
<gene>
    <name evidence="4" type="ORF">S03H2_49303</name>
</gene>
<feature type="domain" description="4Fe-4S ferredoxin-type" evidence="3">
    <location>
        <begin position="113"/>
        <end position="145"/>
    </location>
</feature>
<dbReference type="Pfam" id="PF01000">
    <property type="entry name" value="RNA_pol_A_bac"/>
    <property type="match status" value="1"/>
</dbReference>
<organism evidence="4">
    <name type="scientific">marine sediment metagenome</name>
    <dbReference type="NCBI Taxonomy" id="412755"/>
    <lineage>
        <taxon>unclassified sequences</taxon>
        <taxon>metagenomes</taxon>
        <taxon>ecological metagenomes</taxon>
    </lineage>
</organism>
<dbReference type="Gene3D" id="3.30.70.20">
    <property type="match status" value="1"/>
</dbReference>
<dbReference type="SMART" id="SM00662">
    <property type="entry name" value="RPOLD"/>
    <property type="match status" value="1"/>
</dbReference>
<name>X1JNJ2_9ZZZZ</name>
<dbReference type="EMBL" id="BARU01031145">
    <property type="protein sequence ID" value="GAH71363.1"/>
    <property type="molecule type" value="Genomic_DNA"/>
</dbReference>
<evidence type="ECO:0000259" key="3">
    <source>
        <dbReference type="PROSITE" id="PS51379"/>
    </source>
</evidence>
<dbReference type="PROSITE" id="PS00198">
    <property type="entry name" value="4FE4S_FER_1"/>
    <property type="match status" value="1"/>
</dbReference>
<dbReference type="SUPFAM" id="SSF56553">
    <property type="entry name" value="Insert subdomain of RNA polymerase alpha subunit"/>
    <property type="match status" value="1"/>
</dbReference>
<reference evidence="4" key="1">
    <citation type="journal article" date="2014" name="Front. Microbiol.">
        <title>High frequency of phylogenetically diverse reductive dehalogenase-homologous genes in deep subseafloor sedimentary metagenomes.</title>
        <authorList>
            <person name="Kawai M."/>
            <person name="Futagami T."/>
            <person name="Toyoda A."/>
            <person name="Takaki Y."/>
            <person name="Nishi S."/>
            <person name="Hori S."/>
            <person name="Arai W."/>
            <person name="Tsubouchi T."/>
            <person name="Morono Y."/>
            <person name="Uchiyama I."/>
            <person name="Ito T."/>
            <person name="Fujiyama A."/>
            <person name="Inagaki F."/>
            <person name="Takami H."/>
        </authorList>
    </citation>
    <scope>NUCLEOTIDE SEQUENCE</scope>
    <source>
        <strain evidence="4">Expedition CK06-06</strain>
    </source>
</reference>
<feature type="domain" description="4Fe-4S ferredoxin-type" evidence="3">
    <location>
        <begin position="149"/>
        <end position="179"/>
    </location>
</feature>
<dbReference type="GO" id="GO:0000428">
    <property type="term" value="C:DNA-directed RNA polymerase complex"/>
    <property type="evidence" value="ECO:0007669"/>
    <property type="project" value="UniProtKB-KW"/>
</dbReference>
<dbReference type="Gene3D" id="3.30.1360.10">
    <property type="entry name" value="RNA polymerase, RBP11-like subunit"/>
    <property type="match status" value="1"/>
</dbReference>
<dbReference type="InterPro" id="IPR011262">
    <property type="entry name" value="DNA-dir_RNA_pol_insert"/>
</dbReference>
<evidence type="ECO:0000256" key="1">
    <source>
        <dbReference type="ARBA" id="ARBA00022478"/>
    </source>
</evidence>
<sequence>DEILAHRLAMIPIVTDLKHYNFQQECSCGGAGCSLCSVTLTCDIKNDTDETILVTSGDLISNDPIIVPVSPNIPIVKLEHDSSLTFEAFTVLGRAKDHAKFQSVANIGYRFYPKIEIDERKCEKCTQKCIASDYCSKKLFEVGTEKSNPKLIPDFWKNCDLCEACFHECPEGAIKVEWDDNKFIFSIESDGVLPFGTLLKKSWEIFKEKIDDFKEQLKNLEIEIE</sequence>
<protein>
    <recommendedName>
        <fullName evidence="3">4Fe-4S ferredoxin-type domain-containing protein</fullName>
    </recommendedName>
</protein>
<dbReference type="SUPFAM" id="SSF55257">
    <property type="entry name" value="RBP11-like subunits of RNA polymerase"/>
    <property type="match status" value="1"/>
</dbReference>
<dbReference type="GO" id="GO:0003899">
    <property type="term" value="F:DNA-directed RNA polymerase activity"/>
    <property type="evidence" value="ECO:0007669"/>
    <property type="project" value="InterPro"/>
</dbReference>
<dbReference type="PANTHER" id="PTHR11800:SF2">
    <property type="entry name" value="DNA-DIRECTED RNA POLYMERASE II SUBUNIT RPB3"/>
    <property type="match status" value="1"/>
</dbReference>
<dbReference type="GO" id="GO:0006351">
    <property type="term" value="P:DNA-templated transcription"/>
    <property type="evidence" value="ECO:0007669"/>
    <property type="project" value="InterPro"/>
</dbReference>
<dbReference type="PROSITE" id="PS51379">
    <property type="entry name" value="4FE4S_FER_2"/>
    <property type="match status" value="2"/>
</dbReference>
<dbReference type="InterPro" id="IPR017896">
    <property type="entry name" value="4Fe4S_Fe-S-bd"/>
</dbReference>
<comment type="caution">
    <text evidence="4">The sequence shown here is derived from an EMBL/GenBank/DDBJ whole genome shotgun (WGS) entry which is preliminary data.</text>
</comment>
<dbReference type="InterPro" id="IPR011263">
    <property type="entry name" value="DNA-dir_RNA_pol_RpoA/D/Rpb3"/>
</dbReference>